<proteinExistence type="predicted"/>
<dbReference type="Proteomes" id="UP000030643">
    <property type="component" value="Unassembled WGS sequence"/>
</dbReference>
<feature type="transmembrane region" description="Helical" evidence="1">
    <location>
        <begin position="53"/>
        <end position="78"/>
    </location>
</feature>
<dbReference type="EMBL" id="DF820484">
    <property type="protein sequence ID" value="GAK30147.1"/>
    <property type="molecule type" value="Genomic_DNA"/>
</dbReference>
<evidence type="ECO:0000313" key="3">
    <source>
        <dbReference type="Proteomes" id="UP000030643"/>
    </source>
</evidence>
<dbReference type="RefSeq" id="WP_027698284.1">
    <property type="nucleotide sequence ID" value="NZ_DF820484.1"/>
</dbReference>
<keyword evidence="1" id="KW-0472">Membrane</keyword>
<evidence type="ECO:0000256" key="1">
    <source>
        <dbReference type="SAM" id="Phobius"/>
    </source>
</evidence>
<feature type="transmembrane region" description="Helical" evidence="1">
    <location>
        <begin position="90"/>
        <end position="111"/>
    </location>
</feature>
<name>A0A069CRZ0_WEIOS</name>
<keyword evidence="1" id="KW-1133">Transmembrane helix</keyword>
<evidence type="ECO:0000313" key="2">
    <source>
        <dbReference type="EMBL" id="GAK30147.1"/>
    </source>
</evidence>
<dbReference type="Pfam" id="PF19700">
    <property type="entry name" value="DUF6198"/>
    <property type="match status" value="1"/>
</dbReference>
<protein>
    <submittedName>
        <fullName evidence="2">Putative membrane protein</fullName>
    </submittedName>
</protein>
<keyword evidence="3" id="KW-1185">Reference proteome</keyword>
<organism evidence="2 3">
    <name type="scientific">Weissella oryzae (strain DSM 25784 / JCM 18191 / LMG 30913 / SG25)</name>
    <dbReference type="NCBI Taxonomy" id="1329250"/>
    <lineage>
        <taxon>Bacteria</taxon>
        <taxon>Bacillati</taxon>
        <taxon>Bacillota</taxon>
        <taxon>Bacilli</taxon>
        <taxon>Lactobacillales</taxon>
        <taxon>Lactobacillaceae</taxon>
        <taxon>Weissella</taxon>
    </lineage>
</organism>
<dbReference type="eggNOG" id="COG2364">
    <property type="taxonomic scope" value="Bacteria"/>
</dbReference>
<dbReference type="InterPro" id="IPR038750">
    <property type="entry name" value="YczE/YyaS-like"/>
</dbReference>
<keyword evidence="1" id="KW-0812">Transmembrane</keyword>
<feature type="transmembrane region" description="Helical" evidence="1">
    <location>
        <begin position="166"/>
        <end position="184"/>
    </location>
</feature>
<accession>A0A069CRZ0</accession>
<dbReference type="STRING" id="1329250.WOSG25_012440"/>
<gene>
    <name evidence="2" type="ORF">WOSG25_012440</name>
</gene>
<reference evidence="3" key="1">
    <citation type="journal article" date="2014" name="Genome Announc.">
        <title>Draft genome sequence of Weissella oryzae SG25T, isolated from fermented rice grains.</title>
        <authorList>
            <person name="Tanizawa Y."/>
            <person name="Fujisawa T."/>
            <person name="Mochizuki T."/>
            <person name="Kaminuma E."/>
            <person name="Suzuki Y."/>
            <person name="Nakamura Y."/>
            <person name="Tohno M."/>
        </authorList>
    </citation>
    <scope>NUCLEOTIDE SEQUENCE [LARGE SCALE GENOMIC DNA]</scope>
    <source>
        <strain evidence="3">DSM 25784 / JCM 18191 / LMG 30913 / SG25</strain>
    </source>
</reference>
<feature type="transmembrane region" description="Helical" evidence="1">
    <location>
        <begin position="117"/>
        <end position="137"/>
    </location>
</feature>
<feature type="transmembrane region" description="Helical" evidence="1">
    <location>
        <begin position="12"/>
        <end position="33"/>
    </location>
</feature>
<sequence length="225" mass="25162">MYETNQGKRPLTTFETLFYFAAGLLFNALGNGFTVATNMGSAPWTASAANLALALHISIADILLAYGLLAAIATLIILRQFDWRRLIGNMIFVVLFSEIIGQIAQIFTNFGLMTAPLWIRITLDFIAIISVGIGVSITQRLQFVLHPLDDLVVVTRFKYFHGDAKIAQLVNFAFPMLISLSIWLITRQLVALNIGTLFSFLCQGYIIQNADRLVFPHLVHKHKNF</sequence>
<dbReference type="AlphaFoldDB" id="A0A069CRZ0"/>
<dbReference type="OrthoDB" id="3237813at2"/>